<proteinExistence type="predicted"/>
<dbReference type="AlphaFoldDB" id="A0AAN9EZ87"/>
<comment type="caution">
    <text evidence="1">The sequence shown here is derived from an EMBL/GenBank/DDBJ whole genome shotgun (WGS) entry which is preliminary data.</text>
</comment>
<reference evidence="1 2" key="1">
    <citation type="submission" date="2024-01" db="EMBL/GenBank/DDBJ databases">
        <title>The genomes of 5 underutilized Papilionoideae crops provide insights into root nodulation and disease resistanc.</title>
        <authorList>
            <person name="Yuan L."/>
        </authorList>
    </citation>
    <scope>NUCLEOTIDE SEQUENCE [LARGE SCALE GENOMIC DNA]</scope>
    <source>
        <strain evidence="1">ZHUSHIDOU_FW_LH</strain>
        <tissue evidence="1">Leaf</tissue>
    </source>
</reference>
<name>A0AAN9EZ87_CROPI</name>
<evidence type="ECO:0000313" key="1">
    <source>
        <dbReference type="EMBL" id="KAK7266672.1"/>
    </source>
</evidence>
<gene>
    <name evidence="1" type="ORF">RIF29_19322</name>
</gene>
<accession>A0AAN9EZ87</accession>
<dbReference type="EMBL" id="JAYWIO010000004">
    <property type="protein sequence ID" value="KAK7266672.1"/>
    <property type="molecule type" value="Genomic_DNA"/>
</dbReference>
<dbReference type="Proteomes" id="UP001372338">
    <property type="component" value="Unassembled WGS sequence"/>
</dbReference>
<evidence type="ECO:0000313" key="2">
    <source>
        <dbReference type="Proteomes" id="UP001372338"/>
    </source>
</evidence>
<organism evidence="1 2">
    <name type="scientific">Crotalaria pallida</name>
    <name type="common">Smooth rattlebox</name>
    <name type="synonym">Crotalaria striata</name>
    <dbReference type="NCBI Taxonomy" id="3830"/>
    <lineage>
        <taxon>Eukaryota</taxon>
        <taxon>Viridiplantae</taxon>
        <taxon>Streptophyta</taxon>
        <taxon>Embryophyta</taxon>
        <taxon>Tracheophyta</taxon>
        <taxon>Spermatophyta</taxon>
        <taxon>Magnoliopsida</taxon>
        <taxon>eudicotyledons</taxon>
        <taxon>Gunneridae</taxon>
        <taxon>Pentapetalae</taxon>
        <taxon>rosids</taxon>
        <taxon>fabids</taxon>
        <taxon>Fabales</taxon>
        <taxon>Fabaceae</taxon>
        <taxon>Papilionoideae</taxon>
        <taxon>50 kb inversion clade</taxon>
        <taxon>genistoids sensu lato</taxon>
        <taxon>core genistoids</taxon>
        <taxon>Crotalarieae</taxon>
        <taxon>Crotalaria</taxon>
    </lineage>
</organism>
<keyword evidence="2" id="KW-1185">Reference proteome</keyword>
<protein>
    <submittedName>
        <fullName evidence="1">Uncharacterized protein</fullName>
    </submittedName>
</protein>
<sequence>MLIMKFKFCNIISDGNLLLVSCIVKLHAVVTVELLKRKGNGNRYFSVKDDTHMMYVEALIAKNHRKSYVDMIREMKDAPNLVTRTMLVVGG</sequence>